<dbReference type="InterPro" id="IPR016181">
    <property type="entry name" value="Acyl_CoA_acyltransferase"/>
</dbReference>
<organism evidence="2 3">
    <name type="scientific">Thalassomonas actiniarum</name>
    <dbReference type="NCBI Taxonomy" id="485447"/>
    <lineage>
        <taxon>Bacteria</taxon>
        <taxon>Pseudomonadati</taxon>
        <taxon>Pseudomonadota</taxon>
        <taxon>Gammaproteobacteria</taxon>
        <taxon>Alteromonadales</taxon>
        <taxon>Colwelliaceae</taxon>
        <taxon>Thalassomonas</taxon>
    </lineage>
</organism>
<dbReference type="GO" id="GO:0016747">
    <property type="term" value="F:acyltransferase activity, transferring groups other than amino-acyl groups"/>
    <property type="evidence" value="ECO:0007669"/>
    <property type="project" value="InterPro"/>
</dbReference>
<feature type="domain" description="N-acetyltransferase" evidence="1">
    <location>
        <begin position="29"/>
        <end position="168"/>
    </location>
</feature>
<dbReference type="RefSeq" id="WP_053043029.1">
    <property type="nucleotide sequence ID" value="NZ_CP059735.1"/>
</dbReference>
<dbReference type="InterPro" id="IPR051531">
    <property type="entry name" value="N-acetyltransferase"/>
</dbReference>
<sequence>MTDLFSSERLTFCRGRELFAQDKLILADAMTTLLTPKVAEPLPIRFHGINNRPKALLWLQQTLAESELLVVQLKPARQIIAVILLHSAAEGRAAINIGYLLAEQYWGKGYATEMLTSLIRYYKHSKNISCLNAGVAADNRASISLLEKCGFCQVKNHDNKTLFYHLKL</sequence>
<dbReference type="KEGG" id="tact:SG35_014030"/>
<dbReference type="Pfam" id="PF13302">
    <property type="entry name" value="Acetyltransf_3"/>
    <property type="match status" value="1"/>
</dbReference>
<gene>
    <name evidence="2" type="ORF">SG35_014030</name>
</gene>
<dbReference type="PANTHER" id="PTHR43792">
    <property type="entry name" value="GNAT FAMILY, PUTATIVE (AFU_ORTHOLOGUE AFUA_3G00765)-RELATED-RELATED"/>
    <property type="match status" value="1"/>
</dbReference>
<dbReference type="InterPro" id="IPR000182">
    <property type="entry name" value="GNAT_dom"/>
</dbReference>
<dbReference type="SUPFAM" id="SSF55729">
    <property type="entry name" value="Acyl-CoA N-acyltransferases (Nat)"/>
    <property type="match status" value="1"/>
</dbReference>
<evidence type="ECO:0000259" key="1">
    <source>
        <dbReference type="PROSITE" id="PS51186"/>
    </source>
</evidence>
<accession>A0AAE9YXX5</accession>
<proteinExistence type="predicted"/>
<dbReference type="Proteomes" id="UP000032568">
    <property type="component" value="Chromosome"/>
</dbReference>
<reference evidence="2 3" key="2">
    <citation type="journal article" date="2022" name="Mar. Drugs">
        <title>Bioassay-Guided Fractionation Leads to the Detection of Cholic Acid Generated by the Rare Thalassomonas sp.</title>
        <authorList>
            <person name="Pheiffer F."/>
            <person name="Schneider Y.K."/>
            <person name="Hansen E.H."/>
            <person name="Andersen J.H."/>
            <person name="Isaksson J."/>
            <person name="Busche T."/>
            <person name="R C."/>
            <person name="Kalinowski J."/>
            <person name="Zyl L.V."/>
            <person name="Trindade M."/>
        </authorList>
    </citation>
    <scope>NUCLEOTIDE SEQUENCE [LARGE SCALE GENOMIC DNA]</scope>
    <source>
        <strain evidence="2 3">A5K-106</strain>
    </source>
</reference>
<evidence type="ECO:0000313" key="2">
    <source>
        <dbReference type="EMBL" id="WDE01637.1"/>
    </source>
</evidence>
<dbReference type="AlphaFoldDB" id="A0AAE9YXX5"/>
<evidence type="ECO:0000313" key="3">
    <source>
        <dbReference type="Proteomes" id="UP000032568"/>
    </source>
</evidence>
<reference evidence="2 3" key="1">
    <citation type="journal article" date="2015" name="Genome Announc.">
        <title>Draft Genome Sequences of Marine Isolates of Thalassomonas viridans and Thalassomonas actiniarum.</title>
        <authorList>
            <person name="Olonade I."/>
            <person name="van Zyl L.J."/>
            <person name="Trindade M."/>
        </authorList>
    </citation>
    <scope>NUCLEOTIDE SEQUENCE [LARGE SCALE GENOMIC DNA]</scope>
    <source>
        <strain evidence="2 3">A5K-106</strain>
    </source>
</reference>
<protein>
    <submittedName>
        <fullName evidence="2">GNAT family N-acetyltransferase</fullName>
    </submittedName>
</protein>
<dbReference type="Gene3D" id="3.40.630.30">
    <property type="match status" value="1"/>
</dbReference>
<dbReference type="EMBL" id="CP059735">
    <property type="protein sequence ID" value="WDE01637.1"/>
    <property type="molecule type" value="Genomic_DNA"/>
</dbReference>
<name>A0AAE9YXX5_9GAMM</name>
<dbReference type="PROSITE" id="PS51186">
    <property type="entry name" value="GNAT"/>
    <property type="match status" value="1"/>
</dbReference>
<dbReference type="PANTHER" id="PTHR43792:SF1">
    <property type="entry name" value="N-ACETYLTRANSFERASE DOMAIN-CONTAINING PROTEIN"/>
    <property type="match status" value="1"/>
</dbReference>
<keyword evidence="3" id="KW-1185">Reference proteome</keyword>